<dbReference type="PANTHER" id="PTHR45810">
    <property type="entry name" value="HISTONE H3.2"/>
    <property type="match status" value="1"/>
</dbReference>
<dbReference type="PRINTS" id="PR00622">
    <property type="entry name" value="HISTONEH3"/>
</dbReference>
<feature type="domain" description="Core Histone H2A/H2B/H3" evidence="3">
    <location>
        <begin position="45"/>
        <end position="134"/>
    </location>
</feature>
<evidence type="ECO:0000313" key="4">
    <source>
        <dbReference type="EMBL" id="KAG9511408.1"/>
    </source>
</evidence>
<comment type="similarity">
    <text evidence="1">Belongs to the histone H3 family.</text>
</comment>
<reference evidence="4 5" key="1">
    <citation type="submission" date="2020-10" db="EMBL/GenBank/DDBJ databases">
        <authorList>
            <person name="Klimov P.B."/>
            <person name="Dyachkov S.M."/>
            <person name="Chetverikov P.E."/>
        </authorList>
    </citation>
    <scope>NUCLEOTIDE SEQUENCE [LARGE SCALE GENOMIC DNA]</scope>
    <source>
        <strain evidence="4">BMOC 18-1129-001#AD2665</strain>
        <tissue evidence="4">Entire mites</tissue>
    </source>
</reference>
<feature type="non-terminal residue" evidence="4">
    <location>
        <position position="1"/>
    </location>
</feature>
<proteinExistence type="inferred from homology"/>
<keyword evidence="5" id="KW-1185">Reference proteome</keyword>
<dbReference type="EMBL" id="JAIFTH010000004">
    <property type="protein sequence ID" value="KAG9511408.1"/>
    <property type="molecule type" value="Genomic_DNA"/>
</dbReference>
<dbReference type="InterPro" id="IPR007125">
    <property type="entry name" value="H2A/H2B/H3"/>
</dbReference>
<dbReference type="InterPro" id="IPR009072">
    <property type="entry name" value="Histone-fold"/>
</dbReference>
<dbReference type="Pfam" id="PF00125">
    <property type="entry name" value="Histone"/>
    <property type="match status" value="1"/>
</dbReference>
<feature type="compositionally biased region" description="Polar residues" evidence="2">
    <location>
        <begin position="9"/>
        <end position="21"/>
    </location>
</feature>
<name>A0ABQ7SDA4_9ACAR</name>
<dbReference type="PANTHER" id="PTHR45810:SF1">
    <property type="entry name" value="HISTONE H3-LIKE CENTROMERIC PROTEIN A"/>
    <property type="match status" value="1"/>
</dbReference>
<comment type="caution">
    <text evidence="4">The sequence shown here is derived from an EMBL/GenBank/DDBJ whole genome shotgun (WGS) entry which is preliminary data.</text>
</comment>
<dbReference type="SMART" id="SM00428">
    <property type="entry name" value="H3"/>
    <property type="match status" value="1"/>
</dbReference>
<feature type="region of interest" description="Disordered" evidence="2">
    <location>
        <begin position="1"/>
        <end position="21"/>
    </location>
</feature>
<gene>
    <name evidence="4" type="primary">HHT1</name>
    <name evidence="4" type="ORF">GZH46_00017</name>
</gene>
<dbReference type="SUPFAM" id="SSF47113">
    <property type="entry name" value="Histone-fold"/>
    <property type="match status" value="1"/>
</dbReference>
<dbReference type="InterPro" id="IPR000164">
    <property type="entry name" value="Histone_H3/CENP-A"/>
</dbReference>
<evidence type="ECO:0000259" key="3">
    <source>
        <dbReference type="Pfam" id="PF00125"/>
    </source>
</evidence>
<evidence type="ECO:0000256" key="2">
    <source>
        <dbReference type="SAM" id="MobiDB-lite"/>
    </source>
</evidence>
<accession>A0ABQ7SDA4</accession>
<evidence type="ECO:0000256" key="1">
    <source>
        <dbReference type="ARBA" id="ARBA00010343"/>
    </source>
</evidence>
<protein>
    <submittedName>
        <fullName evidence="4">HHT1</fullName>
    </submittedName>
</protein>
<evidence type="ECO:0000313" key="5">
    <source>
        <dbReference type="Proteomes" id="UP000825002"/>
    </source>
</evidence>
<dbReference type="CDD" id="cd22911">
    <property type="entry name" value="HFD_H3"/>
    <property type="match status" value="1"/>
</dbReference>
<dbReference type="Gene3D" id="1.10.20.10">
    <property type="entry name" value="Histone, subunit A"/>
    <property type="match status" value="1"/>
</dbReference>
<sequence>MVRVKKNQPSKADHVTSQNSIRLGGKRAKPLTYEGVQKRRKRAKPGTVALREIRHYQKSTELLIQKLPFFRLIREIALEVRGGEKLSWQCAAVEALQEIAEFFLIKMFEDANSAAIHAKRVTIRVEDFHVVRKIRQNVS</sequence>
<organism evidence="4 5">
    <name type="scientific">Fragariocoptes setiger</name>
    <dbReference type="NCBI Taxonomy" id="1670756"/>
    <lineage>
        <taxon>Eukaryota</taxon>
        <taxon>Metazoa</taxon>
        <taxon>Ecdysozoa</taxon>
        <taxon>Arthropoda</taxon>
        <taxon>Chelicerata</taxon>
        <taxon>Arachnida</taxon>
        <taxon>Acari</taxon>
        <taxon>Acariformes</taxon>
        <taxon>Trombidiformes</taxon>
        <taxon>Prostigmata</taxon>
        <taxon>Eupodina</taxon>
        <taxon>Eriophyoidea</taxon>
        <taxon>Phytoptidae</taxon>
        <taxon>Fragariocoptes</taxon>
    </lineage>
</organism>
<dbReference type="Proteomes" id="UP000825002">
    <property type="component" value="Unassembled WGS sequence"/>
</dbReference>